<dbReference type="Pfam" id="PF00241">
    <property type="entry name" value="Cofilin_ADF"/>
    <property type="match status" value="1"/>
</dbReference>
<keyword evidence="2" id="KW-0472">Membrane</keyword>
<keyword evidence="5" id="KW-1185">Reference proteome</keyword>
<dbReference type="SUPFAM" id="SSF55753">
    <property type="entry name" value="Actin depolymerizing proteins"/>
    <property type="match status" value="1"/>
</dbReference>
<evidence type="ECO:0000256" key="2">
    <source>
        <dbReference type="SAM" id="Phobius"/>
    </source>
</evidence>
<accession>A0A4P9ZNZ1</accession>
<dbReference type="InterPro" id="IPR002108">
    <property type="entry name" value="ADF-H"/>
</dbReference>
<feature type="domain" description="ADF-H" evidence="3">
    <location>
        <begin position="1"/>
        <end position="127"/>
    </location>
</feature>
<proteinExistence type="inferred from homology"/>
<dbReference type="STRING" id="215637.A0A4P9ZNZ1"/>
<name>A0A4P9ZNZ1_9FUNG</name>
<sequence>VTCTVDPELTKSLRSFRLAKQSGTMSAFFAKIDRKKLSVVEDEVHKDVTFEDLIEELPDDAPRYPLLYYLLSIATLAICMIHYMGRISYPLVFVFYCPTSASPEARMLYASAQPIFQNTNDLGKVIL</sequence>
<dbReference type="PIRSF" id="PIRSF001788">
    <property type="entry name" value="GMF-beta"/>
    <property type="match status" value="1"/>
</dbReference>
<dbReference type="PROSITE" id="PS51263">
    <property type="entry name" value="ADF_H"/>
    <property type="match status" value="1"/>
</dbReference>
<evidence type="ECO:0000256" key="1">
    <source>
        <dbReference type="ARBA" id="ARBA00010055"/>
    </source>
</evidence>
<dbReference type="PANTHER" id="PTHR11249:SF2">
    <property type="entry name" value="GLIA MATURATION FACTOR"/>
    <property type="match status" value="1"/>
</dbReference>
<dbReference type="EMBL" id="ML002981">
    <property type="protein sequence ID" value="RKP35033.1"/>
    <property type="molecule type" value="Genomic_DNA"/>
</dbReference>
<dbReference type="GO" id="GO:0071846">
    <property type="term" value="P:actin filament debranching"/>
    <property type="evidence" value="ECO:0007669"/>
    <property type="project" value="InterPro"/>
</dbReference>
<organism evidence="4 5">
    <name type="scientific">Dimargaris cristalligena</name>
    <dbReference type="NCBI Taxonomy" id="215637"/>
    <lineage>
        <taxon>Eukaryota</taxon>
        <taxon>Fungi</taxon>
        <taxon>Fungi incertae sedis</taxon>
        <taxon>Zoopagomycota</taxon>
        <taxon>Kickxellomycotina</taxon>
        <taxon>Dimargaritomycetes</taxon>
        <taxon>Dimargaritales</taxon>
        <taxon>Dimargaritaceae</taxon>
        <taxon>Dimargaris</taxon>
    </lineage>
</organism>
<evidence type="ECO:0000313" key="4">
    <source>
        <dbReference type="EMBL" id="RKP35033.1"/>
    </source>
</evidence>
<dbReference type="PANTHER" id="PTHR11249">
    <property type="entry name" value="GLIAL FACTOR NATURATION FACTOR"/>
    <property type="match status" value="1"/>
</dbReference>
<dbReference type="GO" id="GO:0034316">
    <property type="term" value="P:negative regulation of Arp2/3 complex-mediated actin nucleation"/>
    <property type="evidence" value="ECO:0007669"/>
    <property type="project" value="TreeGrafter"/>
</dbReference>
<dbReference type="GO" id="GO:0071933">
    <property type="term" value="F:Arp2/3 complex binding"/>
    <property type="evidence" value="ECO:0007669"/>
    <property type="project" value="InterPro"/>
</dbReference>
<dbReference type="InterPro" id="IPR011171">
    <property type="entry name" value="GMF"/>
</dbReference>
<dbReference type="Gene3D" id="3.40.20.10">
    <property type="entry name" value="Severin"/>
    <property type="match status" value="1"/>
</dbReference>
<dbReference type="GO" id="GO:0003779">
    <property type="term" value="F:actin binding"/>
    <property type="evidence" value="ECO:0007669"/>
    <property type="project" value="InterPro"/>
</dbReference>
<dbReference type="InterPro" id="IPR029006">
    <property type="entry name" value="ADF-H/Gelsolin-like_dom_sf"/>
</dbReference>
<evidence type="ECO:0000259" key="3">
    <source>
        <dbReference type="PROSITE" id="PS51263"/>
    </source>
</evidence>
<keyword evidence="2" id="KW-1133">Transmembrane helix</keyword>
<protein>
    <submittedName>
        <fullName evidence="4">Glia maturation factor beta</fullName>
    </submittedName>
</protein>
<comment type="similarity">
    <text evidence="1">Belongs to the actin-binding proteins ADF family. GMF subfamily.</text>
</comment>
<dbReference type="AlphaFoldDB" id="A0A4P9ZNZ1"/>
<keyword evidence="2" id="KW-0812">Transmembrane</keyword>
<dbReference type="Proteomes" id="UP000268162">
    <property type="component" value="Unassembled WGS sequence"/>
</dbReference>
<feature type="transmembrane region" description="Helical" evidence="2">
    <location>
        <begin position="66"/>
        <end position="85"/>
    </location>
</feature>
<feature type="non-terminal residue" evidence="4">
    <location>
        <position position="1"/>
    </location>
</feature>
<dbReference type="GO" id="GO:0030864">
    <property type="term" value="C:cortical actin cytoskeleton"/>
    <property type="evidence" value="ECO:0007669"/>
    <property type="project" value="TreeGrafter"/>
</dbReference>
<evidence type="ECO:0000313" key="5">
    <source>
        <dbReference type="Proteomes" id="UP000268162"/>
    </source>
</evidence>
<gene>
    <name evidence="4" type="ORF">BJ085DRAFT_23907</name>
</gene>
<reference evidence="5" key="1">
    <citation type="journal article" date="2018" name="Nat. Microbiol.">
        <title>Leveraging single-cell genomics to expand the fungal tree of life.</title>
        <authorList>
            <person name="Ahrendt S.R."/>
            <person name="Quandt C.A."/>
            <person name="Ciobanu D."/>
            <person name="Clum A."/>
            <person name="Salamov A."/>
            <person name="Andreopoulos B."/>
            <person name="Cheng J.F."/>
            <person name="Woyke T."/>
            <person name="Pelin A."/>
            <person name="Henrissat B."/>
            <person name="Reynolds N.K."/>
            <person name="Benny G.L."/>
            <person name="Smith M.E."/>
            <person name="James T.Y."/>
            <person name="Grigoriev I.V."/>
        </authorList>
    </citation>
    <scope>NUCLEOTIDE SEQUENCE [LARGE SCALE GENOMIC DNA]</scope>
    <source>
        <strain evidence="5">RSA 468</strain>
    </source>
</reference>